<dbReference type="Pfam" id="PF00107">
    <property type="entry name" value="ADH_zinc_N"/>
    <property type="match status" value="1"/>
</dbReference>
<dbReference type="InterPro" id="IPR020843">
    <property type="entry name" value="ER"/>
</dbReference>
<proteinExistence type="predicted"/>
<dbReference type="InterPro" id="IPR013149">
    <property type="entry name" value="ADH-like_C"/>
</dbReference>
<keyword evidence="3" id="KW-1185">Reference proteome</keyword>
<comment type="caution">
    <text evidence="2">The sequence shown here is derived from an EMBL/GenBank/DDBJ whole genome shotgun (WGS) entry which is preliminary data.</text>
</comment>
<dbReference type="SUPFAM" id="SSF50129">
    <property type="entry name" value="GroES-like"/>
    <property type="match status" value="1"/>
</dbReference>
<accession>A0ABS7BLE3</accession>
<dbReference type="EMBL" id="JAHXZN010000001">
    <property type="protein sequence ID" value="MBW6530431.1"/>
    <property type="molecule type" value="Genomic_DNA"/>
</dbReference>
<dbReference type="InterPro" id="IPR036291">
    <property type="entry name" value="NAD(P)-bd_dom_sf"/>
</dbReference>
<dbReference type="Gene3D" id="3.90.180.10">
    <property type="entry name" value="Medium-chain alcohol dehydrogenases, catalytic domain"/>
    <property type="match status" value="1"/>
</dbReference>
<name>A0ABS7BLE3_9SPHN</name>
<feature type="domain" description="Enoyl reductase (ER)" evidence="1">
    <location>
        <begin position="13"/>
        <end position="320"/>
    </location>
</feature>
<protein>
    <submittedName>
        <fullName evidence="2">Zinc-binding dehydrogenase</fullName>
    </submittedName>
</protein>
<dbReference type="RefSeq" id="WP_219747792.1">
    <property type="nucleotide sequence ID" value="NZ_JAHXZN010000001.1"/>
</dbReference>
<sequence>MFAVYAKEPNPTDPMASLVLGEMPEPVIEEGWLRVKITHASLNRHDVFTLRGLVDEKPVPYPMILGNDGAGLLDDGTPVVIYPVMGSDDWKADETIAPNWHIFSELVPGTMADYVAVPKRNALPIPEGLSTLHASLLGTAWLTAYRSLFTKARLMPGQTVLVQGASGGLSTAMIQLARAAGIQVWVTTRNDKGAKIAEKLGVNRIFRHGEALPGRVDAVVDNVGTATWEHSLKSAKRGGVVVVNGIVSGHMAETNLVPIFVEQLDVRGTVMGTLDEMHDMMRFIIANDITPEVGSVVPMTEARGAFRDMIEGRTHGKTVFTR</sequence>
<dbReference type="SUPFAM" id="SSF51735">
    <property type="entry name" value="NAD(P)-binding Rossmann-fold domains"/>
    <property type="match status" value="1"/>
</dbReference>
<reference evidence="2 3" key="1">
    <citation type="submission" date="2021-07" db="EMBL/GenBank/DDBJ databases">
        <title>Sphingomonas sp.</title>
        <authorList>
            <person name="Feng G."/>
            <person name="Li J."/>
            <person name="Pan M."/>
        </authorList>
    </citation>
    <scope>NUCLEOTIDE SEQUENCE [LARGE SCALE GENOMIC DNA]</scope>
    <source>
        <strain evidence="2 3">RRHST34</strain>
    </source>
</reference>
<dbReference type="Proteomes" id="UP000759103">
    <property type="component" value="Unassembled WGS sequence"/>
</dbReference>
<dbReference type="PANTHER" id="PTHR45033">
    <property type="match status" value="1"/>
</dbReference>
<dbReference type="InterPro" id="IPR013154">
    <property type="entry name" value="ADH-like_N"/>
</dbReference>
<evidence type="ECO:0000313" key="2">
    <source>
        <dbReference type="EMBL" id="MBW6530431.1"/>
    </source>
</evidence>
<dbReference type="InterPro" id="IPR011032">
    <property type="entry name" value="GroES-like_sf"/>
</dbReference>
<dbReference type="SMART" id="SM00829">
    <property type="entry name" value="PKS_ER"/>
    <property type="match status" value="1"/>
</dbReference>
<organism evidence="2 3">
    <name type="scientific">Sphingomonas citri</name>
    <dbReference type="NCBI Taxonomy" id="2862499"/>
    <lineage>
        <taxon>Bacteria</taxon>
        <taxon>Pseudomonadati</taxon>
        <taxon>Pseudomonadota</taxon>
        <taxon>Alphaproteobacteria</taxon>
        <taxon>Sphingomonadales</taxon>
        <taxon>Sphingomonadaceae</taxon>
        <taxon>Sphingomonas</taxon>
    </lineage>
</organism>
<dbReference type="Pfam" id="PF08240">
    <property type="entry name" value="ADH_N"/>
    <property type="match status" value="1"/>
</dbReference>
<dbReference type="InterPro" id="IPR052711">
    <property type="entry name" value="Zinc_ADH-like"/>
</dbReference>
<evidence type="ECO:0000259" key="1">
    <source>
        <dbReference type="SMART" id="SM00829"/>
    </source>
</evidence>
<dbReference type="PANTHER" id="PTHR45033:SF3">
    <property type="entry name" value="DEHYDROGENASE, PUTATIVE (AFU_ORTHOLOGUE AFUA_2G13270)-RELATED"/>
    <property type="match status" value="1"/>
</dbReference>
<gene>
    <name evidence="2" type="ORF">KZ820_06760</name>
</gene>
<evidence type="ECO:0000313" key="3">
    <source>
        <dbReference type="Proteomes" id="UP000759103"/>
    </source>
</evidence>